<feature type="region of interest" description="Disordered" evidence="1">
    <location>
        <begin position="139"/>
        <end position="201"/>
    </location>
</feature>
<evidence type="ECO:0000256" key="1">
    <source>
        <dbReference type="SAM" id="MobiDB-lite"/>
    </source>
</evidence>
<gene>
    <name evidence="2" type="ORF">R3P38DRAFT_3262868</name>
</gene>
<evidence type="ECO:0000313" key="3">
    <source>
        <dbReference type="Proteomes" id="UP001362999"/>
    </source>
</evidence>
<comment type="caution">
    <text evidence="2">The sequence shown here is derived from an EMBL/GenBank/DDBJ whole genome shotgun (WGS) entry which is preliminary data.</text>
</comment>
<dbReference type="Proteomes" id="UP001362999">
    <property type="component" value="Unassembled WGS sequence"/>
</dbReference>
<keyword evidence="3" id="KW-1185">Reference proteome</keyword>
<organism evidence="2 3">
    <name type="scientific">Favolaschia claudopus</name>
    <dbReference type="NCBI Taxonomy" id="2862362"/>
    <lineage>
        <taxon>Eukaryota</taxon>
        <taxon>Fungi</taxon>
        <taxon>Dikarya</taxon>
        <taxon>Basidiomycota</taxon>
        <taxon>Agaricomycotina</taxon>
        <taxon>Agaricomycetes</taxon>
        <taxon>Agaricomycetidae</taxon>
        <taxon>Agaricales</taxon>
        <taxon>Marasmiineae</taxon>
        <taxon>Mycenaceae</taxon>
        <taxon>Favolaschia</taxon>
    </lineage>
</organism>
<evidence type="ECO:0000313" key="2">
    <source>
        <dbReference type="EMBL" id="KAK7038488.1"/>
    </source>
</evidence>
<feature type="compositionally biased region" description="Polar residues" evidence="1">
    <location>
        <begin position="180"/>
        <end position="199"/>
    </location>
</feature>
<proteinExistence type="predicted"/>
<dbReference type="AlphaFoldDB" id="A0AAW0CJH6"/>
<name>A0AAW0CJH6_9AGAR</name>
<reference evidence="2 3" key="1">
    <citation type="journal article" date="2024" name="J Genomics">
        <title>Draft genome sequencing and assembly of Favolaschia claudopus CIRM-BRFM 2984 isolated from oak limbs.</title>
        <authorList>
            <person name="Navarro D."/>
            <person name="Drula E."/>
            <person name="Chaduli D."/>
            <person name="Cazenave R."/>
            <person name="Ahrendt S."/>
            <person name="Wang J."/>
            <person name="Lipzen A."/>
            <person name="Daum C."/>
            <person name="Barry K."/>
            <person name="Grigoriev I.V."/>
            <person name="Favel A."/>
            <person name="Rosso M.N."/>
            <person name="Martin F."/>
        </authorList>
    </citation>
    <scope>NUCLEOTIDE SEQUENCE [LARGE SCALE GENOMIC DNA]</scope>
    <source>
        <strain evidence="2 3">CIRM-BRFM 2984</strain>
    </source>
</reference>
<feature type="region of interest" description="Disordered" evidence="1">
    <location>
        <begin position="227"/>
        <end position="279"/>
    </location>
</feature>
<protein>
    <submittedName>
        <fullName evidence="2">Uncharacterized protein</fullName>
    </submittedName>
</protein>
<accession>A0AAW0CJH6</accession>
<feature type="compositionally biased region" description="Low complexity" evidence="1">
    <location>
        <begin position="153"/>
        <end position="162"/>
    </location>
</feature>
<dbReference type="EMBL" id="JAWWNJ010000017">
    <property type="protein sequence ID" value="KAK7038488.1"/>
    <property type="molecule type" value="Genomic_DNA"/>
</dbReference>
<sequence>MLLILPSARSRRATLALRVKPSSLKVRLIPRLCLPFPDAESTPFHASLTTHLGHLHLTRSRRRHLRSFPRSFLAATSHEPLASSSFRKSPRFPVNSVFKLIRSARLPTSNSDPLDSRQNQNLRRNLLGPCARNLFKNLTQTNTTARDPPVPTPSRSITPTTPALSQTHTMPMRLDLTRATRIQTEPTLTSPRINASNGADNDVDAPVALLCLLASKRHKIAAWNPANSSLPNAPTPPVFSPSHTLYRRSPSFPTPSTPSRVRTPRPPNPSSKFSSCRFRPDHAPISRRINSYPPPLKLVPQLPTSVRLAAHKRPAPKFVKTAKLADARAKQVGASYRLNSWLLLTTYQ</sequence>